<name>A0A5J4R175_9ZZZZ</name>
<protein>
    <submittedName>
        <fullName evidence="1">Uncharacterized protein</fullName>
    </submittedName>
</protein>
<dbReference type="EMBL" id="SNRY01001987">
    <property type="protein sequence ID" value="KAA6327469.1"/>
    <property type="molecule type" value="Genomic_DNA"/>
</dbReference>
<organism evidence="1">
    <name type="scientific">termite gut metagenome</name>
    <dbReference type="NCBI Taxonomy" id="433724"/>
    <lineage>
        <taxon>unclassified sequences</taxon>
        <taxon>metagenomes</taxon>
        <taxon>organismal metagenomes</taxon>
    </lineage>
</organism>
<gene>
    <name evidence="1" type="ORF">EZS27_023542</name>
</gene>
<comment type="caution">
    <text evidence="1">The sequence shown here is derived from an EMBL/GenBank/DDBJ whole genome shotgun (WGS) entry which is preliminary data.</text>
</comment>
<sequence>MNKANPIAVPGVSLCMEPISPIITGNPAANPKPHENRLIAEVVKPAE</sequence>
<dbReference type="AlphaFoldDB" id="A0A5J4R175"/>
<accession>A0A5J4R175</accession>
<proteinExistence type="predicted"/>
<reference evidence="1" key="1">
    <citation type="submission" date="2019-03" db="EMBL/GenBank/DDBJ databases">
        <title>Single cell metagenomics reveals metabolic interactions within the superorganism composed of flagellate Streblomastix strix and complex community of Bacteroidetes bacteria on its surface.</title>
        <authorList>
            <person name="Treitli S.C."/>
            <person name="Kolisko M."/>
            <person name="Husnik F."/>
            <person name="Keeling P."/>
            <person name="Hampl V."/>
        </authorList>
    </citation>
    <scope>NUCLEOTIDE SEQUENCE</scope>
    <source>
        <strain evidence="1">STM</strain>
    </source>
</reference>
<evidence type="ECO:0000313" key="1">
    <source>
        <dbReference type="EMBL" id="KAA6327469.1"/>
    </source>
</evidence>